<proteinExistence type="predicted"/>
<feature type="signal peptide" evidence="1">
    <location>
        <begin position="1"/>
        <end position="27"/>
    </location>
</feature>
<protein>
    <submittedName>
        <fullName evidence="2">Uncharacterized protein</fullName>
    </submittedName>
</protein>
<organism evidence="2 3">
    <name type="scientific">Dietzia maris</name>
    <dbReference type="NCBI Taxonomy" id="37915"/>
    <lineage>
        <taxon>Bacteria</taxon>
        <taxon>Bacillati</taxon>
        <taxon>Actinomycetota</taxon>
        <taxon>Actinomycetes</taxon>
        <taxon>Mycobacteriales</taxon>
        <taxon>Dietziaceae</taxon>
        <taxon>Dietzia</taxon>
    </lineage>
</organism>
<accession>A0A365P9H3</accession>
<dbReference type="Proteomes" id="UP000252187">
    <property type="component" value="Unassembled WGS sequence"/>
</dbReference>
<dbReference type="EMBL" id="QNTT01000024">
    <property type="protein sequence ID" value="RBA35398.1"/>
    <property type="molecule type" value="Genomic_DNA"/>
</dbReference>
<gene>
    <name evidence="2" type="ORF">DQ226_10155</name>
</gene>
<evidence type="ECO:0000313" key="3">
    <source>
        <dbReference type="Proteomes" id="UP000252187"/>
    </source>
</evidence>
<sequence length="136" mass="13299">MRTTTLAATVSALAATALLTGAGTATAQQIDRVDPMDPDAAAGCLYITTHTDALRCMNLEPAAAAVSTLSLGYGSLGTGSLMDLLTGLINAGSVILSVELPNATGSYAPGSLGSYGPEASIGDVLTIPVASLGGAS</sequence>
<dbReference type="AlphaFoldDB" id="A0A365P9H3"/>
<name>A0A365P9H3_9ACTN</name>
<evidence type="ECO:0000256" key="1">
    <source>
        <dbReference type="SAM" id="SignalP"/>
    </source>
</evidence>
<keyword evidence="1" id="KW-0732">Signal</keyword>
<reference evidence="2 3" key="1">
    <citation type="submission" date="2018-06" db="EMBL/GenBank/DDBJ databases">
        <title>Whole genome sequencing of four bacterial strains from South Shetland trench revealing bio-synthetic gene clusters.</title>
        <authorList>
            <person name="Abdel-Mageed W.M."/>
            <person name="Lehri B."/>
            <person name="Jarmusch S.A."/>
            <person name="Miranda K."/>
            <person name="Goodfellow M."/>
            <person name="Jaspars M."/>
            <person name="Karlyshev A.V."/>
        </authorList>
    </citation>
    <scope>NUCLEOTIDE SEQUENCE [LARGE SCALE GENOMIC DNA]</scope>
    <source>
        <strain evidence="2 3">SST1</strain>
    </source>
</reference>
<dbReference type="RefSeq" id="WP_119192688.1">
    <property type="nucleotide sequence ID" value="NZ_JBITVM010000006.1"/>
</dbReference>
<feature type="chain" id="PRO_5016578176" evidence="1">
    <location>
        <begin position="28"/>
        <end position="136"/>
    </location>
</feature>
<comment type="caution">
    <text evidence="2">The sequence shown here is derived from an EMBL/GenBank/DDBJ whole genome shotgun (WGS) entry which is preliminary data.</text>
</comment>
<evidence type="ECO:0000313" key="2">
    <source>
        <dbReference type="EMBL" id="RBA35398.1"/>
    </source>
</evidence>